<sequence length="423" mass="46777">MSKEEKLTRCEDPMASHITKVQLLRAQIQAKMASGALKAPPPPADHKKASRRVQASAGKAPSVVHVEESDHEGDDHMVEDNTVPLQADGAESAFAGEGHDSSPASKKRKAGEGQPWGPDDPPFMVISEKDRFKRLTRSLDVLFTPADDEYFEGIPQDEELDGFHMAWAELSVRAAAMARRKHHLRSMEVELDGLRKQKEELSIRVSDLEAENQRMESELEAAEEKSAKWKNSHDKVKARYMSCKASYAKTKKQVDKLEEELLVAQAESKEPKDGPAYIEAWKETEAGAAYSASVGQQSFTLGEESTLDKMRELFARRLPSADFAVFEEDYRAMKLAEEEALMSDMLREEQERLAREDVAGTMTESMTAEAGGPAAEPSSRVVSSQGPPTRTSRGDPKKVRSDREALYHVVKPGVSLGCSSASE</sequence>
<evidence type="ECO:0000313" key="3">
    <source>
        <dbReference type="Proteomes" id="UP000813463"/>
    </source>
</evidence>
<evidence type="ECO:0000313" key="4">
    <source>
        <dbReference type="RefSeq" id="XP_056689027.1"/>
    </source>
</evidence>
<evidence type="ECO:0000256" key="1">
    <source>
        <dbReference type="SAM" id="Coils"/>
    </source>
</evidence>
<feature type="region of interest" description="Disordered" evidence="2">
    <location>
        <begin position="32"/>
        <end position="124"/>
    </location>
</feature>
<name>A0ABM3R070_SPIOL</name>
<feature type="compositionally biased region" description="Basic and acidic residues" evidence="2">
    <location>
        <begin position="392"/>
        <end position="406"/>
    </location>
</feature>
<evidence type="ECO:0000256" key="2">
    <source>
        <dbReference type="SAM" id="MobiDB-lite"/>
    </source>
</evidence>
<reference evidence="4 5" key="2">
    <citation type="submission" date="2025-05" db="UniProtKB">
        <authorList>
            <consortium name="RefSeq"/>
        </authorList>
    </citation>
    <scope>IDENTIFICATION</scope>
    <source>
        <tissue evidence="4 5">Leaf</tissue>
    </source>
</reference>
<dbReference type="RefSeq" id="XP_056689028.1">
    <property type="nucleotide sequence ID" value="XM_056833050.1"/>
</dbReference>
<dbReference type="Gene3D" id="6.10.250.3110">
    <property type="match status" value="1"/>
</dbReference>
<dbReference type="Proteomes" id="UP000813463">
    <property type="component" value="Chromosome 6"/>
</dbReference>
<feature type="compositionally biased region" description="Polar residues" evidence="2">
    <location>
        <begin position="380"/>
        <end position="391"/>
    </location>
</feature>
<keyword evidence="3" id="KW-1185">Reference proteome</keyword>
<organism evidence="3 4">
    <name type="scientific">Spinacia oleracea</name>
    <name type="common">Spinach</name>
    <dbReference type="NCBI Taxonomy" id="3562"/>
    <lineage>
        <taxon>Eukaryota</taxon>
        <taxon>Viridiplantae</taxon>
        <taxon>Streptophyta</taxon>
        <taxon>Embryophyta</taxon>
        <taxon>Tracheophyta</taxon>
        <taxon>Spermatophyta</taxon>
        <taxon>Magnoliopsida</taxon>
        <taxon>eudicotyledons</taxon>
        <taxon>Gunneridae</taxon>
        <taxon>Pentapetalae</taxon>
        <taxon>Caryophyllales</taxon>
        <taxon>Chenopodiaceae</taxon>
        <taxon>Chenopodioideae</taxon>
        <taxon>Anserineae</taxon>
        <taxon>Spinacia</taxon>
    </lineage>
</organism>
<feature type="compositionally biased region" description="Basic and acidic residues" evidence="2">
    <location>
        <begin position="65"/>
        <end position="79"/>
    </location>
</feature>
<dbReference type="RefSeq" id="XP_056689027.1">
    <property type="nucleotide sequence ID" value="XM_056833049.1"/>
</dbReference>
<gene>
    <name evidence="4 5" type="primary">LOC110804999</name>
</gene>
<dbReference type="GeneID" id="110804999"/>
<accession>A0ABM3R070</accession>
<feature type="coiled-coil region" evidence="1">
    <location>
        <begin position="184"/>
        <end position="267"/>
    </location>
</feature>
<feature type="region of interest" description="Disordered" evidence="2">
    <location>
        <begin position="356"/>
        <end position="406"/>
    </location>
</feature>
<proteinExistence type="predicted"/>
<reference evidence="3" key="1">
    <citation type="journal article" date="2021" name="Nat. Commun.">
        <title>Genomic analyses provide insights into spinach domestication and the genetic basis of agronomic traits.</title>
        <authorList>
            <person name="Cai X."/>
            <person name="Sun X."/>
            <person name="Xu C."/>
            <person name="Sun H."/>
            <person name="Wang X."/>
            <person name="Ge C."/>
            <person name="Zhang Z."/>
            <person name="Wang Q."/>
            <person name="Fei Z."/>
            <person name="Jiao C."/>
            <person name="Wang Q."/>
        </authorList>
    </citation>
    <scope>NUCLEOTIDE SEQUENCE [LARGE SCALE GENOMIC DNA]</scope>
    <source>
        <strain evidence="3">cv. Varoflay</strain>
    </source>
</reference>
<protein>
    <submittedName>
        <fullName evidence="4 5">Uncharacterized protein isoform X1</fullName>
    </submittedName>
</protein>
<keyword evidence="1" id="KW-0175">Coiled coil</keyword>
<evidence type="ECO:0000313" key="5">
    <source>
        <dbReference type="RefSeq" id="XP_056689028.1"/>
    </source>
</evidence>